<evidence type="ECO:0000313" key="2">
    <source>
        <dbReference type="Proteomes" id="UP001620295"/>
    </source>
</evidence>
<dbReference type="Gene3D" id="2.160.20.80">
    <property type="entry name" value="E3 ubiquitin-protein ligase SopA"/>
    <property type="match status" value="1"/>
</dbReference>
<reference evidence="1 2" key="1">
    <citation type="submission" date="2024-11" db="EMBL/GenBank/DDBJ databases">
        <title>The Natural Products Discovery Center: Release of the First 8490 Sequenced Strains for Exploring Actinobacteria Biosynthetic Diversity.</title>
        <authorList>
            <person name="Kalkreuter E."/>
            <person name="Kautsar S.A."/>
            <person name="Yang D."/>
            <person name="Bader C.D."/>
            <person name="Teijaro C.N."/>
            <person name="Fluegel L."/>
            <person name="Davis C.M."/>
            <person name="Simpson J.R."/>
            <person name="Lauterbach L."/>
            <person name="Steele A.D."/>
            <person name="Gui C."/>
            <person name="Meng S."/>
            <person name="Li G."/>
            <person name="Viehrig K."/>
            <person name="Ye F."/>
            <person name="Su P."/>
            <person name="Kiefer A.F."/>
            <person name="Nichols A."/>
            <person name="Cepeda A.J."/>
            <person name="Yan W."/>
            <person name="Fan B."/>
            <person name="Jiang Y."/>
            <person name="Adhikari A."/>
            <person name="Zheng C.-J."/>
            <person name="Schuster L."/>
            <person name="Cowan T.M."/>
            <person name="Smanski M.J."/>
            <person name="Chevrette M.G."/>
            <person name="De Carvalho L.P.S."/>
            <person name="Shen B."/>
        </authorList>
    </citation>
    <scope>NUCLEOTIDE SEQUENCE [LARGE SCALE GENOMIC DNA]</scope>
    <source>
        <strain evidence="1 2">NPDC020863</strain>
    </source>
</reference>
<dbReference type="EMBL" id="JBJDQH010000014">
    <property type="protein sequence ID" value="MFK4270480.1"/>
    <property type="molecule type" value="Genomic_DNA"/>
</dbReference>
<dbReference type="Pfam" id="PF00805">
    <property type="entry name" value="Pentapeptide"/>
    <property type="match status" value="1"/>
</dbReference>
<proteinExistence type="predicted"/>
<name>A0ABW8LZM4_9ACTN</name>
<dbReference type="PANTHER" id="PTHR14136:SF17">
    <property type="entry name" value="BTB_POZ DOMAIN-CONTAINING PROTEIN KCTD9"/>
    <property type="match status" value="1"/>
</dbReference>
<gene>
    <name evidence="1" type="ORF">ACI2L5_36965</name>
</gene>
<evidence type="ECO:0000313" key="1">
    <source>
        <dbReference type="EMBL" id="MFK4270480.1"/>
    </source>
</evidence>
<dbReference type="InterPro" id="IPR001646">
    <property type="entry name" value="5peptide_repeat"/>
</dbReference>
<comment type="caution">
    <text evidence="1">The sequence shown here is derived from an EMBL/GenBank/DDBJ whole genome shotgun (WGS) entry which is preliminary data.</text>
</comment>
<organism evidence="1 2">
    <name type="scientific">Streptomyces milbemycinicus</name>
    <dbReference type="NCBI Taxonomy" id="476552"/>
    <lineage>
        <taxon>Bacteria</taxon>
        <taxon>Bacillati</taxon>
        <taxon>Actinomycetota</taxon>
        <taxon>Actinomycetes</taxon>
        <taxon>Kitasatosporales</taxon>
        <taxon>Streptomycetaceae</taxon>
        <taxon>Streptomyces</taxon>
    </lineage>
</organism>
<protein>
    <submittedName>
        <fullName evidence="1">Pentapeptide repeat-containing protein</fullName>
    </submittedName>
</protein>
<dbReference type="SUPFAM" id="SSF141571">
    <property type="entry name" value="Pentapeptide repeat-like"/>
    <property type="match status" value="1"/>
</dbReference>
<keyword evidence="2" id="KW-1185">Reference proteome</keyword>
<sequence>MTTESSSGTMSGMGRLVTPRDMLASLRQHASVDRESFDGGDLASVRLRPLWFSRCTFRGADLRHATLDGCHFKLCDFRGANLSGASLRGVRLAGCDLSDADLRAADLTGAQFGRVLTGAPPHGLTNATGVKLDNAVLRDVELDQVIGWPITG</sequence>
<accession>A0ABW8LZM4</accession>
<dbReference type="PANTHER" id="PTHR14136">
    <property type="entry name" value="BTB_POZ DOMAIN-CONTAINING PROTEIN KCTD9"/>
    <property type="match status" value="1"/>
</dbReference>
<dbReference type="RefSeq" id="WP_358632115.1">
    <property type="nucleotide sequence ID" value="NZ_JBFACG010000001.1"/>
</dbReference>
<dbReference type="Proteomes" id="UP001620295">
    <property type="component" value="Unassembled WGS sequence"/>
</dbReference>
<dbReference type="InterPro" id="IPR051082">
    <property type="entry name" value="Pentapeptide-BTB/POZ_domain"/>
</dbReference>